<sequence>MPLGIPELMLFPHDCKTDFPLSCNIKRNLYSVMSVMRRTRKGKYMQTTLQIRIGREQFTVWHVNGFQNRRVSSTWGGVGSKERKKVYFVHPMHSAG</sequence>
<accession>A0AAV4U112</accession>
<dbReference type="EMBL" id="BPLR01012101">
    <property type="protein sequence ID" value="GIY51402.1"/>
    <property type="molecule type" value="Genomic_DNA"/>
</dbReference>
<proteinExistence type="predicted"/>
<evidence type="ECO:0000313" key="2">
    <source>
        <dbReference type="Proteomes" id="UP001054945"/>
    </source>
</evidence>
<reference evidence="1 2" key="1">
    <citation type="submission" date="2021-06" db="EMBL/GenBank/DDBJ databases">
        <title>Caerostris extrusa draft genome.</title>
        <authorList>
            <person name="Kono N."/>
            <person name="Arakawa K."/>
        </authorList>
    </citation>
    <scope>NUCLEOTIDE SEQUENCE [LARGE SCALE GENOMIC DNA]</scope>
</reference>
<gene>
    <name evidence="1" type="ORF">CEXT_551921</name>
</gene>
<dbReference type="Proteomes" id="UP001054945">
    <property type="component" value="Unassembled WGS sequence"/>
</dbReference>
<protein>
    <submittedName>
        <fullName evidence="1">Uncharacterized protein</fullName>
    </submittedName>
</protein>
<organism evidence="1 2">
    <name type="scientific">Caerostris extrusa</name>
    <name type="common">Bark spider</name>
    <name type="synonym">Caerostris bankana</name>
    <dbReference type="NCBI Taxonomy" id="172846"/>
    <lineage>
        <taxon>Eukaryota</taxon>
        <taxon>Metazoa</taxon>
        <taxon>Ecdysozoa</taxon>
        <taxon>Arthropoda</taxon>
        <taxon>Chelicerata</taxon>
        <taxon>Arachnida</taxon>
        <taxon>Araneae</taxon>
        <taxon>Araneomorphae</taxon>
        <taxon>Entelegynae</taxon>
        <taxon>Araneoidea</taxon>
        <taxon>Araneidae</taxon>
        <taxon>Caerostris</taxon>
    </lineage>
</organism>
<keyword evidence="2" id="KW-1185">Reference proteome</keyword>
<name>A0AAV4U112_CAEEX</name>
<comment type="caution">
    <text evidence="1">The sequence shown here is derived from an EMBL/GenBank/DDBJ whole genome shotgun (WGS) entry which is preliminary data.</text>
</comment>
<evidence type="ECO:0000313" key="1">
    <source>
        <dbReference type="EMBL" id="GIY51402.1"/>
    </source>
</evidence>
<dbReference type="AlphaFoldDB" id="A0AAV4U112"/>